<dbReference type="EMBL" id="BTPU01000049">
    <property type="protein sequence ID" value="GMQ63635.1"/>
    <property type="molecule type" value="Genomic_DNA"/>
</dbReference>
<accession>A0ACB5UM66</accession>
<reference evidence="1" key="1">
    <citation type="submission" date="2023-09" db="EMBL/GenBank/DDBJ databases">
        <title>Vallitalea sediminicola and Vallitalea maricola sp. nov., anaerobic bacteria isolated from marine sediment.</title>
        <authorList>
            <person name="Hirano S."/>
            <person name="Maeda A."/>
            <person name="Terahara T."/>
            <person name="Mori K."/>
            <person name="Hamada M."/>
            <person name="Matsumoto R."/>
            <person name="Kobayashi T."/>
        </authorList>
    </citation>
    <scope>NUCLEOTIDE SEQUENCE</scope>
    <source>
        <strain evidence="1">AN17-2</strain>
    </source>
</reference>
<proteinExistence type="predicted"/>
<name>A0ACB5UM66_9FIRM</name>
<gene>
    <name evidence="1" type="ORF">AN2V17_28690</name>
</gene>
<dbReference type="Proteomes" id="UP001374599">
    <property type="component" value="Unassembled WGS sequence"/>
</dbReference>
<comment type="caution">
    <text evidence="1">The sequence shown here is derived from an EMBL/GenBank/DDBJ whole genome shotgun (WGS) entry which is preliminary data.</text>
</comment>
<protein>
    <submittedName>
        <fullName evidence="1">BglG family transcription antiterminator</fullName>
    </submittedName>
</protein>
<evidence type="ECO:0000313" key="1">
    <source>
        <dbReference type="EMBL" id="GMQ63635.1"/>
    </source>
</evidence>
<organism evidence="1 2">
    <name type="scientific">Vallitalea maricola</name>
    <dbReference type="NCBI Taxonomy" id="3074433"/>
    <lineage>
        <taxon>Bacteria</taxon>
        <taxon>Bacillati</taxon>
        <taxon>Bacillota</taxon>
        <taxon>Clostridia</taxon>
        <taxon>Lachnospirales</taxon>
        <taxon>Vallitaleaceae</taxon>
        <taxon>Vallitalea</taxon>
    </lineage>
</organism>
<sequence length="676" mass="78854">MYYLNKRQIEIITYLINKNKYVSVKTIAAKFDVSIRTIRYDLELIDDWLNENKATLVKIPNKGIELKVITDKTLLLEKLKFLSIENRVLSERERVRYIVLELLMSEKELTIEDISNRLYLSKNTVIKILKDVKRYLKDNKLQTEKVYGKGIRIIGNEVDKRSLLLELFSETLSINNIILTVKNKSNYKELINLWENNYKILSITEVEQIFDILKEIEETHSFYLTDIALTRLVFYLTISINRIKNKHIIKKQRKQIRELKEYKIANIVADKLTKYDVVFNEEEIDEIAAYIIESKSYNTINHLKSMKFTQVFNKEIINCTQHIIKYFEKELKVDFHTDTQLLNGLALHLKSALNRIRNNKQIVNKYIDSIKEKYPLVFQITKESVSYLEKTYEIKINDEEIGYITIHIRSAYERLSNRGYSASALVICTEGVSILSMLTTKLKKVLPELNIIETCSIYDYEKYKDEIDVVITTNEFKLSNVDVIKVSPFLENDEIYNIRNFIIRLNKFKQIYKYSINDRVLGGKIVMLKDVLNEEVIELGVSVENWEEAIMKAGEPLVRQGNVKQAYIDNMIQAVKDLGPYIVIMPGVAFAHARPDENVKSTCMSMITLKEPVNFGSEQNDPVSIVFAFAAPNSNEHMVALQDLARFLSVEENIEFLKNINDKQTILDKLLDEETV</sequence>
<keyword evidence="2" id="KW-1185">Reference proteome</keyword>
<evidence type="ECO:0000313" key="2">
    <source>
        <dbReference type="Proteomes" id="UP001374599"/>
    </source>
</evidence>